<feature type="domain" description="Disease resistance R13L4/SHOC-2-like LRR" evidence="4">
    <location>
        <begin position="103"/>
        <end position="309"/>
    </location>
</feature>
<dbReference type="InterPro" id="IPR056789">
    <property type="entry name" value="LRR_R13L1-DRL21"/>
</dbReference>
<dbReference type="InterPro" id="IPR055414">
    <property type="entry name" value="LRR_R13L4/SHOC2-like"/>
</dbReference>
<accession>A0A6A6MZ61</accession>
<dbReference type="Pfam" id="PF25019">
    <property type="entry name" value="LRR_R13L1-DRL21"/>
    <property type="match status" value="1"/>
</dbReference>
<evidence type="ECO:0000259" key="4">
    <source>
        <dbReference type="Pfam" id="PF23598"/>
    </source>
</evidence>
<dbReference type="Pfam" id="PF23598">
    <property type="entry name" value="LRR_14"/>
    <property type="match status" value="1"/>
</dbReference>
<feature type="domain" description="R13L1/DRL21-like LRR repeat region" evidence="5">
    <location>
        <begin position="11"/>
        <end position="47"/>
    </location>
</feature>
<evidence type="ECO:0000256" key="2">
    <source>
        <dbReference type="ARBA" id="ARBA00022737"/>
    </source>
</evidence>
<evidence type="ECO:0000256" key="1">
    <source>
        <dbReference type="ARBA" id="ARBA00022614"/>
    </source>
</evidence>
<dbReference type="Gene3D" id="3.80.10.10">
    <property type="entry name" value="Ribonuclease Inhibitor"/>
    <property type="match status" value="2"/>
</dbReference>
<keyword evidence="7" id="KW-1185">Reference proteome</keyword>
<evidence type="ECO:0000259" key="5">
    <source>
        <dbReference type="Pfam" id="PF25019"/>
    </source>
</evidence>
<comment type="caution">
    <text evidence="6">The sequence shown here is derived from an EMBL/GenBank/DDBJ whole genome shotgun (WGS) entry which is preliminary data.</text>
</comment>
<keyword evidence="3" id="KW-0611">Plant defense</keyword>
<evidence type="ECO:0000256" key="3">
    <source>
        <dbReference type="ARBA" id="ARBA00022821"/>
    </source>
</evidence>
<keyword evidence="1" id="KW-0433">Leucine-rich repeat</keyword>
<dbReference type="EMBL" id="JAAGAX010000003">
    <property type="protein sequence ID" value="KAF2319202.1"/>
    <property type="molecule type" value="Genomic_DNA"/>
</dbReference>
<dbReference type="GO" id="GO:0006952">
    <property type="term" value="P:defense response"/>
    <property type="evidence" value="ECO:0007669"/>
    <property type="project" value="UniProtKB-KW"/>
</dbReference>
<gene>
    <name evidence="6" type="ORF">GH714_013932</name>
</gene>
<evidence type="ECO:0000313" key="7">
    <source>
        <dbReference type="Proteomes" id="UP000467840"/>
    </source>
</evidence>
<dbReference type="PANTHER" id="PTHR36766:SF40">
    <property type="entry name" value="DISEASE RESISTANCE PROTEIN RGA3"/>
    <property type="match status" value="1"/>
</dbReference>
<protein>
    <submittedName>
        <fullName evidence="6">Uncharacterized protein</fullName>
    </submittedName>
</protein>
<dbReference type="PANTHER" id="PTHR36766">
    <property type="entry name" value="PLANT BROAD-SPECTRUM MILDEW RESISTANCE PROTEIN RPW8"/>
    <property type="match status" value="1"/>
</dbReference>
<keyword evidence="2" id="KW-0677">Repeat</keyword>
<organism evidence="6 7">
    <name type="scientific">Hevea brasiliensis</name>
    <name type="common">Para rubber tree</name>
    <name type="synonym">Siphonia brasiliensis</name>
    <dbReference type="NCBI Taxonomy" id="3981"/>
    <lineage>
        <taxon>Eukaryota</taxon>
        <taxon>Viridiplantae</taxon>
        <taxon>Streptophyta</taxon>
        <taxon>Embryophyta</taxon>
        <taxon>Tracheophyta</taxon>
        <taxon>Spermatophyta</taxon>
        <taxon>Magnoliopsida</taxon>
        <taxon>eudicotyledons</taxon>
        <taxon>Gunneridae</taxon>
        <taxon>Pentapetalae</taxon>
        <taxon>rosids</taxon>
        <taxon>fabids</taxon>
        <taxon>Malpighiales</taxon>
        <taxon>Euphorbiaceae</taxon>
        <taxon>Crotonoideae</taxon>
        <taxon>Micrandreae</taxon>
        <taxon>Hevea</taxon>
    </lineage>
</organism>
<dbReference type="AlphaFoldDB" id="A0A6A6MZ61"/>
<dbReference type="InterPro" id="IPR032675">
    <property type="entry name" value="LRR_dom_sf"/>
</dbReference>
<name>A0A6A6MZ61_HEVBR</name>
<proteinExistence type="predicted"/>
<sequence length="314" mass="35446">MKISSEGDSFTVFDKLVELKLSNCRCCEELPRLGHLPRLKTLIIEGMPNIRCIGNEFYGIDSGSTSNGGRLFPALKKLYFNDMTSLVEWKAPPVDEGGETSVFSCLEKLSIKNSPRLAKIPLSDSSSLVTLKIENCEELSYLCEELQVHSFPSLKSITIRECHKLIWLPSGLKSFTSLESLVIRYCHGLTSVPEYLGELHSLRFLEITYCGSLSYFPETILGGLTRLRELRIGNFSEELDSFAYLNLIQDLSSLESLTIYGDCTDRIKCLPDQLQRLTALNSLSILYFYGLEALPEWLGNLRLFKFLKLGVVRI</sequence>
<reference evidence="6 7" key="1">
    <citation type="journal article" date="2020" name="Mol. Plant">
        <title>The Chromosome-Based Rubber Tree Genome Provides New Insights into Spurge Genome Evolution and Rubber Biosynthesis.</title>
        <authorList>
            <person name="Liu J."/>
            <person name="Shi C."/>
            <person name="Shi C.C."/>
            <person name="Li W."/>
            <person name="Zhang Q.J."/>
            <person name="Zhang Y."/>
            <person name="Li K."/>
            <person name="Lu H.F."/>
            <person name="Shi C."/>
            <person name="Zhu S.T."/>
            <person name="Xiao Z.Y."/>
            <person name="Nan H."/>
            <person name="Yue Y."/>
            <person name="Zhu X.G."/>
            <person name="Wu Y."/>
            <person name="Hong X.N."/>
            <person name="Fan G.Y."/>
            <person name="Tong Y."/>
            <person name="Zhang D."/>
            <person name="Mao C.L."/>
            <person name="Liu Y.L."/>
            <person name="Hao S.J."/>
            <person name="Liu W.Q."/>
            <person name="Lv M.Q."/>
            <person name="Zhang H.B."/>
            <person name="Liu Y."/>
            <person name="Hu-Tang G.R."/>
            <person name="Wang J.P."/>
            <person name="Wang J.H."/>
            <person name="Sun Y.H."/>
            <person name="Ni S.B."/>
            <person name="Chen W.B."/>
            <person name="Zhang X.C."/>
            <person name="Jiao Y.N."/>
            <person name="Eichler E.E."/>
            <person name="Li G.H."/>
            <person name="Liu X."/>
            <person name="Gao L.Z."/>
        </authorList>
    </citation>
    <scope>NUCLEOTIDE SEQUENCE [LARGE SCALE GENOMIC DNA]</scope>
    <source>
        <strain evidence="7">cv. GT1</strain>
        <tissue evidence="6">Leaf</tissue>
    </source>
</reference>
<dbReference type="Proteomes" id="UP000467840">
    <property type="component" value="Chromosome 10"/>
</dbReference>
<evidence type="ECO:0000313" key="6">
    <source>
        <dbReference type="EMBL" id="KAF2319202.1"/>
    </source>
</evidence>
<dbReference type="SUPFAM" id="SSF52058">
    <property type="entry name" value="L domain-like"/>
    <property type="match status" value="1"/>
</dbReference>